<dbReference type="EMBL" id="JABSTQ010009400">
    <property type="protein sequence ID" value="KAG0429577.1"/>
    <property type="molecule type" value="Genomic_DNA"/>
</dbReference>
<proteinExistence type="predicted"/>
<reference evidence="1 2" key="1">
    <citation type="journal article" date="2020" name="Cell">
        <title>Large-Scale Comparative Analyses of Tick Genomes Elucidate Their Genetic Diversity and Vector Capacities.</title>
        <authorList>
            <consortium name="Tick Genome and Microbiome Consortium (TIGMIC)"/>
            <person name="Jia N."/>
            <person name="Wang J."/>
            <person name="Shi W."/>
            <person name="Du L."/>
            <person name="Sun Y."/>
            <person name="Zhan W."/>
            <person name="Jiang J.F."/>
            <person name="Wang Q."/>
            <person name="Zhang B."/>
            <person name="Ji P."/>
            <person name="Bell-Sakyi L."/>
            <person name="Cui X.M."/>
            <person name="Yuan T.T."/>
            <person name="Jiang B.G."/>
            <person name="Yang W.F."/>
            <person name="Lam T.T."/>
            <person name="Chang Q.C."/>
            <person name="Ding S.J."/>
            <person name="Wang X.J."/>
            <person name="Zhu J.G."/>
            <person name="Ruan X.D."/>
            <person name="Zhao L."/>
            <person name="Wei J.T."/>
            <person name="Ye R.Z."/>
            <person name="Que T.C."/>
            <person name="Du C.H."/>
            <person name="Zhou Y.H."/>
            <person name="Cheng J.X."/>
            <person name="Dai P.F."/>
            <person name="Guo W.B."/>
            <person name="Han X.H."/>
            <person name="Huang E.J."/>
            <person name="Li L.F."/>
            <person name="Wei W."/>
            <person name="Gao Y.C."/>
            <person name="Liu J.Z."/>
            <person name="Shao H.Z."/>
            <person name="Wang X."/>
            <person name="Wang C.C."/>
            <person name="Yang T.C."/>
            <person name="Huo Q.B."/>
            <person name="Li W."/>
            <person name="Chen H.Y."/>
            <person name="Chen S.E."/>
            <person name="Zhou L.G."/>
            <person name="Ni X.B."/>
            <person name="Tian J.H."/>
            <person name="Sheng Y."/>
            <person name="Liu T."/>
            <person name="Pan Y.S."/>
            <person name="Xia L.Y."/>
            <person name="Li J."/>
            <person name="Zhao F."/>
            <person name="Cao W.C."/>
        </authorList>
    </citation>
    <scope>NUCLEOTIDE SEQUENCE [LARGE SCALE GENOMIC DNA]</scope>
    <source>
        <strain evidence="1">Iper-2018</strain>
    </source>
</reference>
<sequence length="139" mass="15246">MSRNDVNADHLLVGHRDTTYGARNTRRELRPRSGPAASQSLAELGSKEPPQTQGEIGGGSDPTPADLIPRVANLCDKFAPRLVLAAHGPRGQGPRPLVPVPSHTGYDDRKSVADFLVELACATRWRRNVVPFLTWEDFR</sequence>
<accession>A0AC60Q6T0</accession>
<keyword evidence="2" id="KW-1185">Reference proteome</keyword>
<evidence type="ECO:0000313" key="2">
    <source>
        <dbReference type="Proteomes" id="UP000805193"/>
    </source>
</evidence>
<gene>
    <name evidence="1" type="ORF">HPB47_023507</name>
</gene>
<evidence type="ECO:0000313" key="1">
    <source>
        <dbReference type="EMBL" id="KAG0429577.1"/>
    </source>
</evidence>
<protein>
    <submittedName>
        <fullName evidence="1">Uncharacterized protein</fullName>
    </submittedName>
</protein>
<dbReference type="Proteomes" id="UP000805193">
    <property type="component" value="Unassembled WGS sequence"/>
</dbReference>
<comment type="caution">
    <text evidence="1">The sequence shown here is derived from an EMBL/GenBank/DDBJ whole genome shotgun (WGS) entry which is preliminary data.</text>
</comment>
<organism evidence="1 2">
    <name type="scientific">Ixodes persulcatus</name>
    <name type="common">Taiga tick</name>
    <dbReference type="NCBI Taxonomy" id="34615"/>
    <lineage>
        <taxon>Eukaryota</taxon>
        <taxon>Metazoa</taxon>
        <taxon>Ecdysozoa</taxon>
        <taxon>Arthropoda</taxon>
        <taxon>Chelicerata</taxon>
        <taxon>Arachnida</taxon>
        <taxon>Acari</taxon>
        <taxon>Parasitiformes</taxon>
        <taxon>Ixodida</taxon>
        <taxon>Ixodoidea</taxon>
        <taxon>Ixodidae</taxon>
        <taxon>Ixodinae</taxon>
        <taxon>Ixodes</taxon>
    </lineage>
</organism>
<name>A0AC60Q6T0_IXOPE</name>